<proteinExistence type="inferred from homology"/>
<organism evidence="14 15">
    <name type="scientific">Desulfosarcina ovata subsp. sediminis</name>
    <dbReference type="NCBI Taxonomy" id="885957"/>
    <lineage>
        <taxon>Bacteria</taxon>
        <taxon>Pseudomonadati</taxon>
        <taxon>Thermodesulfobacteriota</taxon>
        <taxon>Desulfobacteria</taxon>
        <taxon>Desulfobacterales</taxon>
        <taxon>Desulfosarcinaceae</taxon>
        <taxon>Desulfosarcina</taxon>
    </lineage>
</organism>
<evidence type="ECO:0000256" key="11">
    <source>
        <dbReference type="SAM" id="MobiDB-lite"/>
    </source>
</evidence>
<evidence type="ECO:0000256" key="10">
    <source>
        <dbReference type="ARBA" id="ARBA00032883"/>
    </source>
</evidence>
<dbReference type="GO" id="GO:0016301">
    <property type="term" value="F:kinase activity"/>
    <property type="evidence" value="ECO:0007669"/>
    <property type="project" value="UniProtKB-KW"/>
</dbReference>
<evidence type="ECO:0000313" key="15">
    <source>
        <dbReference type="Proteomes" id="UP000425960"/>
    </source>
</evidence>
<dbReference type="SUPFAM" id="SSF52009">
    <property type="entry name" value="Phosphohistidine domain"/>
    <property type="match status" value="1"/>
</dbReference>
<evidence type="ECO:0000256" key="8">
    <source>
        <dbReference type="ARBA" id="ARBA00022777"/>
    </source>
</evidence>
<dbReference type="PANTHER" id="PTHR22931">
    <property type="entry name" value="PHOSPHOENOLPYRUVATE DIKINASE-RELATED"/>
    <property type="match status" value="1"/>
</dbReference>
<keyword evidence="6" id="KW-0808">Transferase</keyword>
<comment type="cofactor">
    <cofactor evidence="1">
        <name>Mg(2+)</name>
        <dbReference type="ChEBI" id="CHEBI:18420"/>
    </cofactor>
</comment>
<dbReference type="KEGG" id="dov:DSCO28_65360"/>
<dbReference type="InterPro" id="IPR036637">
    <property type="entry name" value="Phosphohistidine_dom_sf"/>
</dbReference>
<keyword evidence="9" id="KW-0460">Magnesium</keyword>
<feature type="region of interest" description="Disordered" evidence="11">
    <location>
        <begin position="478"/>
        <end position="498"/>
    </location>
</feature>
<protein>
    <recommendedName>
        <fullName evidence="5">Pyruvate, phosphate dikinase</fullName>
        <ecNumber evidence="4">2.7.9.1</ecNumber>
    </recommendedName>
    <alternativeName>
        <fullName evidence="10">Pyruvate, orthophosphate dikinase</fullName>
    </alternativeName>
</protein>
<dbReference type="InterPro" id="IPR015813">
    <property type="entry name" value="Pyrv/PenolPyrv_kinase-like_dom"/>
</dbReference>
<evidence type="ECO:0000256" key="3">
    <source>
        <dbReference type="ARBA" id="ARBA00007837"/>
    </source>
</evidence>
<evidence type="ECO:0000256" key="1">
    <source>
        <dbReference type="ARBA" id="ARBA00001946"/>
    </source>
</evidence>
<evidence type="ECO:0000313" key="14">
    <source>
        <dbReference type="EMBL" id="BBO85970.1"/>
    </source>
</evidence>
<evidence type="ECO:0000256" key="9">
    <source>
        <dbReference type="ARBA" id="ARBA00022842"/>
    </source>
</evidence>
<dbReference type="SUPFAM" id="SSF51621">
    <property type="entry name" value="Phosphoenolpyruvate/pyruvate domain"/>
    <property type="match status" value="1"/>
</dbReference>
<evidence type="ECO:0000256" key="6">
    <source>
        <dbReference type="ARBA" id="ARBA00022679"/>
    </source>
</evidence>
<sequence length="701" mass="75791">MAGAGRSVILVRTETTPDDVLGMQAAQGILTARGGLGSHAAIVARGWGKPAVVGAVDVHVVAGGIEINGISVSEGDRLTIDGSTGAVYIGELEVSSHEPPTELKQLLHWADQVAEAGRVEVRANADTQGDASMGRTLGAKGIGLCRTEHMFLSPDRLPMMRRFILSETAAEEQESLQQLEKAQVADFESVIEAMDGLPVTVRLLDPPLHEFLPDIIDLTAKKARGSLNSVESKELAAARRLHEANPMLGIRGVRLGMVRSGLYEMQVRALSIAAGNLIQRGKQPRIEIMIPLVVNERELSIARQWVTEALDQSGHPELTGEAISIGAMIETPRAALVAGSLTAHSDFFSFGTNDLTQMTFAFSRDDVEARMLPAYQERGVLEENPFAALDFDGVGALVEMGCKAARQAKPSIKLGVCGEHAGHPDSVGFFVRAGVDSVSCSPFRVPLSRLAVAQALLASGRVSAEDVTFTFNGYRTSSADADYRSSSSEPPGGQAVGEDELSVDEDLVLYVIRIRGFTPPEGIQESLGMFPTDIIANLVGQGWVDHMDMGDREMYTLTPEGQKEQRRRFDSAADPAIAQALSTTYQPFLKINTEFKELCNCWQLKDGAVNDHCDIAYDQQQLDALASLADRAQPVLVQLAEALPRLARYNSRLQEAAQRAVAGETKMFTGVMCGSFHDIWMELHEDLILLQGINRAEEGSF</sequence>
<dbReference type="Proteomes" id="UP000425960">
    <property type="component" value="Chromosome"/>
</dbReference>
<name>A0A5K8A0X3_9BACT</name>
<evidence type="ECO:0000259" key="13">
    <source>
        <dbReference type="Pfam" id="PF02896"/>
    </source>
</evidence>
<feature type="compositionally biased region" description="Low complexity" evidence="11">
    <location>
        <begin position="478"/>
        <end position="488"/>
    </location>
</feature>
<dbReference type="EC" id="2.7.9.1" evidence="4"/>
<dbReference type="GO" id="GO:0050242">
    <property type="term" value="F:pyruvate, phosphate dikinase activity"/>
    <property type="evidence" value="ECO:0007669"/>
    <property type="project" value="UniProtKB-EC"/>
</dbReference>
<dbReference type="AlphaFoldDB" id="A0A5K8A0X3"/>
<dbReference type="InterPro" id="IPR000121">
    <property type="entry name" value="PEP_util_C"/>
</dbReference>
<dbReference type="EMBL" id="AP021876">
    <property type="protein sequence ID" value="BBO85970.1"/>
    <property type="molecule type" value="Genomic_DNA"/>
</dbReference>
<evidence type="ECO:0000256" key="5">
    <source>
        <dbReference type="ARBA" id="ARBA00020138"/>
    </source>
</evidence>
<comment type="function">
    <text evidence="2">Catalyzes the reversible phosphorylation of pyruvate and phosphate.</text>
</comment>
<gene>
    <name evidence="14" type="ORF">DSCO28_65360</name>
</gene>
<evidence type="ECO:0000256" key="4">
    <source>
        <dbReference type="ARBA" id="ARBA00011994"/>
    </source>
</evidence>
<feature type="domain" description="PEP-utilising enzyme C-terminal" evidence="13">
    <location>
        <begin position="103"/>
        <end position="455"/>
    </location>
</feature>
<dbReference type="InterPro" id="IPR008279">
    <property type="entry name" value="PEP-util_enz_mobile_dom"/>
</dbReference>
<evidence type="ECO:0000256" key="7">
    <source>
        <dbReference type="ARBA" id="ARBA00022723"/>
    </source>
</evidence>
<dbReference type="InterPro" id="IPR040442">
    <property type="entry name" value="Pyrv_kinase-like_dom_sf"/>
</dbReference>
<dbReference type="PROSITE" id="PS00742">
    <property type="entry name" value="PEP_ENZYMES_2"/>
    <property type="match status" value="1"/>
</dbReference>
<reference evidence="14 15" key="1">
    <citation type="submission" date="2019-11" db="EMBL/GenBank/DDBJ databases">
        <title>Comparative genomics of hydrocarbon-degrading Desulfosarcina strains.</title>
        <authorList>
            <person name="Watanabe M."/>
            <person name="Kojima H."/>
            <person name="Fukui M."/>
        </authorList>
    </citation>
    <scope>NUCLEOTIDE SEQUENCE [LARGE SCALE GENOMIC DNA]</scope>
    <source>
        <strain evidence="14 15">28bB2T</strain>
    </source>
</reference>
<evidence type="ECO:0000259" key="12">
    <source>
        <dbReference type="Pfam" id="PF00391"/>
    </source>
</evidence>
<dbReference type="PANTHER" id="PTHR22931:SF9">
    <property type="entry name" value="PYRUVATE, PHOSPHATE DIKINASE 1, CHLOROPLASTIC"/>
    <property type="match status" value="1"/>
</dbReference>
<accession>A0A5K8A0X3</accession>
<dbReference type="GO" id="GO:0046872">
    <property type="term" value="F:metal ion binding"/>
    <property type="evidence" value="ECO:0007669"/>
    <property type="project" value="UniProtKB-KW"/>
</dbReference>
<dbReference type="Gene3D" id="3.20.20.60">
    <property type="entry name" value="Phosphoenolpyruvate-binding domains"/>
    <property type="match status" value="1"/>
</dbReference>
<dbReference type="InterPro" id="IPR023151">
    <property type="entry name" value="PEP_util_CS"/>
</dbReference>
<dbReference type="InterPro" id="IPR010121">
    <property type="entry name" value="Pyruvate_phosphate_dikinase"/>
</dbReference>
<evidence type="ECO:0000256" key="2">
    <source>
        <dbReference type="ARBA" id="ARBA00003144"/>
    </source>
</evidence>
<keyword evidence="7" id="KW-0479">Metal-binding</keyword>
<dbReference type="Gene3D" id="3.50.30.10">
    <property type="entry name" value="Phosphohistidine domain"/>
    <property type="match status" value="1"/>
</dbReference>
<comment type="similarity">
    <text evidence="3">Belongs to the PEP-utilizing enzyme family.</text>
</comment>
<dbReference type="Pfam" id="PF02896">
    <property type="entry name" value="PEP-utilizers_C"/>
    <property type="match status" value="1"/>
</dbReference>
<keyword evidence="8" id="KW-0418">Kinase</keyword>
<feature type="domain" description="PEP-utilising enzyme mobile" evidence="12">
    <location>
        <begin position="7"/>
        <end position="85"/>
    </location>
</feature>
<dbReference type="Pfam" id="PF00391">
    <property type="entry name" value="PEP-utilizers"/>
    <property type="match status" value="1"/>
</dbReference>